<reference evidence="2" key="4">
    <citation type="submission" date="2019-03" db="UniProtKB">
        <authorList>
            <consortium name="EnsemblPlants"/>
        </authorList>
    </citation>
    <scope>IDENTIFICATION</scope>
</reference>
<dbReference type="AlphaFoldDB" id="A0A452XME2"/>
<dbReference type="Proteomes" id="UP000015105">
    <property type="component" value="Chromosome 1D"/>
</dbReference>
<keyword evidence="3" id="KW-1185">Reference proteome</keyword>
<reference evidence="3" key="2">
    <citation type="journal article" date="2017" name="Nat. Plants">
        <title>The Aegilops tauschii genome reveals multiple impacts of transposons.</title>
        <authorList>
            <person name="Zhao G."/>
            <person name="Zou C."/>
            <person name="Li K."/>
            <person name="Wang K."/>
            <person name="Li T."/>
            <person name="Gao L."/>
            <person name="Zhang X."/>
            <person name="Wang H."/>
            <person name="Yang Z."/>
            <person name="Liu X."/>
            <person name="Jiang W."/>
            <person name="Mao L."/>
            <person name="Kong X."/>
            <person name="Jiao Y."/>
            <person name="Jia J."/>
        </authorList>
    </citation>
    <scope>NUCLEOTIDE SEQUENCE [LARGE SCALE GENOMIC DNA]</scope>
    <source>
        <strain evidence="3">cv. AL8/78</strain>
    </source>
</reference>
<organism evidence="2 3">
    <name type="scientific">Aegilops tauschii subsp. strangulata</name>
    <name type="common">Goatgrass</name>
    <dbReference type="NCBI Taxonomy" id="200361"/>
    <lineage>
        <taxon>Eukaryota</taxon>
        <taxon>Viridiplantae</taxon>
        <taxon>Streptophyta</taxon>
        <taxon>Embryophyta</taxon>
        <taxon>Tracheophyta</taxon>
        <taxon>Spermatophyta</taxon>
        <taxon>Magnoliopsida</taxon>
        <taxon>Liliopsida</taxon>
        <taxon>Poales</taxon>
        <taxon>Poaceae</taxon>
        <taxon>BOP clade</taxon>
        <taxon>Pooideae</taxon>
        <taxon>Triticodae</taxon>
        <taxon>Triticeae</taxon>
        <taxon>Triticinae</taxon>
        <taxon>Aegilops</taxon>
    </lineage>
</organism>
<reference evidence="3" key="1">
    <citation type="journal article" date="2014" name="Science">
        <title>Ancient hybridizations among the ancestral genomes of bread wheat.</title>
        <authorList>
            <consortium name="International Wheat Genome Sequencing Consortium,"/>
            <person name="Marcussen T."/>
            <person name="Sandve S.R."/>
            <person name="Heier L."/>
            <person name="Spannagl M."/>
            <person name="Pfeifer M."/>
            <person name="Jakobsen K.S."/>
            <person name="Wulff B.B."/>
            <person name="Steuernagel B."/>
            <person name="Mayer K.F."/>
            <person name="Olsen O.A."/>
        </authorList>
    </citation>
    <scope>NUCLEOTIDE SEQUENCE [LARGE SCALE GENOMIC DNA]</scope>
    <source>
        <strain evidence="3">cv. AL8/78</strain>
    </source>
</reference>
<protein>
    <submittedName>
        <fullName evidence="2">Uncharacterized protein</fullName>
    </submittedName>
</protein>
<sequence>GRKTTRRASSPAPHSAPASKVAPHLICELGSIHLGCYIK</sequence>
<evidence type="ECO:0000313" key="3">
    <source>
        <dbReference type="Proteomes" id="UP000015105"/>
    </source>
</evidence>
<accession>A0A452XME2</accession>
<name>A0A452XME2_AEGTS</name>
<reference evidence="2" key="5">
    <citation type="journal article" date="2021" name="G3 (Bethesda)">
        <title>Aegilops tauschii genome assembly Aet v5.0 features greater sequence contiguity and improved annotation.</title>
        <authorList>
            <person name="Wang L."/>
            <person name="Zhu T."/>
            <person name="Rodriguez J.C."/>
            <person name="Deal K.R."/>
            <person name="Dubcovsky J."/>
            <person name="McGuire P.E."/>
            <person name="Lux T."/>
            <person name="Spannagl M."/>
            <person name="Mayer K.F.X."/>
            <person name="Baldrich P."/>
            <person name="Meyers B.C."/>
            <person name="Huo N."/>
            <person name="Gu Y.Q."/>
            <person name="Zhou H."/>
            <person name="Devos K.M."/>
            <person name="Bennetzen J.L."/>
            <person name="Unver T."/>
            <person name="Budak H."/>
            <person name="Gulick P.J."/>
            <person name="Galiba G."/>
            <person name="Kalapos B."/>
            <person name="Nelson D.R."/>
            <person name="Li P."/>
            <person name="You F.M."/>
            <person name="Luo M.C."/>
            <person name="Dvorak J."/>
        </authorList>
    </citation>
    <scope>NUCLEOTIDE SEQUENCE [LARGE SCALE GENOMIC DNA]</scope>
    <source>
        <strain evidence="2">cv. AL8/78</strain>
    </source>
</reference>
<dbReference type="EnsemblPlants" id="AET1Gv20063300.1">
    <property type="protein sequence ID" value="AET1Gv20063300.1"/>
    <property type="gene ID" value="AET1Gv20063300"/>
</dbReference>
<evidence type="ECO:0000256" key="1">
    <source>
        <dbReference type="SAM" id="MobiDB-lite"/>
    </source>
</evidence>
<dbReference type="Gramene" id="AET1Gv20063300.1">
    <property type="protein sequence ID" value="AET1Gv20063300.1"/>
    <property type="gene ID" value="AET1Gv20063300"/>
</dbReference>
<feature type="region of interest" description="Disordered" evidence="1">
    <location>
        <begin position="1"/>
        <end position="20"/>
    </location>
</feature>
<evidence type="ECO:0000313" key="2">
    <source>
        <dbReference type="EnsemblPlants" id="AET1Gv20063300.1"/>
    </source>
</evidence>
<reference evidence="2" key="3">
    <citation type="journal article" date="2017" name="Nature">
        <title>Genome sequence of the progenitor of the wheat D genome Aegilops tauschii.</title>
        <authorList>
            <person name="Luo M.C."/>
            <person name="Gu Y.Q."/>
            <person name="Puiu D."/>
            <person name="Wang H."/>
            <person name="Twardziok S.O."/>
            <person name="Deal K.R."/>
            <person name="Huo N."/>
            <person name="Zhu T."/>
            <person name="Wang L."/>
            <person name="Wang Y."/>
            <person name="McGuire P.E."/>
            <person name="Liu S."/>
            <person name="Long H."/>
            <person name="Ramasamy R.K."/>
            <person name="Rodriguez J.C."/>
            <person name="Van S.L."/>
            <person name="Yuan L."/>
            <person name="Wang Z."/>
            <person name="Xia Z."/>
            <person name="Xiao L."/>
            <person name="Anderson O.D."/>
            <person name="Ouyang S."/>
            <person name="Liang Y."/>
            <person name="Zimin A.V."/>
            <person name="Pertea G."/>
            <person name="Qi P."/>
            <person name="Bennetzen J.L."/>
            <person name="Dai X."/>
            <person name="Dawson M.W."/>
            <person name="Muller H.G."/>
            <person name="Kugler K."/>
            <person name="Rivarola-Duarte L."/>
            <person name="Spannagl M."/>
            <person name="Mayer K.F.X."/>
            <person name="Lu F.H."/>
            <person name="Bevan M.W."/>
            <person name="Leroy P."/>
            <person name="Li P."/>
            <person name="You F.M."/>
            <person name="Sun Q."/>
            <person name="Liu Z."/>
            <person name="Lyons E."/>
            <person name="Wicker T."/>
            <person name="Salzberg S.L."/>
            <person name="Devos K.M."/>
            <person name="Dvorak J."/>
        </authorList>
    </citation>
    <scope>NUCLEOTIDE SEQUENCE [LARGE SCALE GENOMIC DNA]</scope>
    <source>
        <strain evidence="2">cv. AL8/78</strain>
    </source>
</reference>
<proteinExistence type="predicted"/>
<feature type="compositionally biased region" description="Low complexity" evidence="1">
    <location>
        <begin position="8"/>
        <end position="20"/>
    </location>
</feature>